<dbReference type="InterPro" id="IPR052164">
    <property type="entry name" value="Anthracycline_SecMetBiosynth"/>
</dbReference>
<proteinExistence type="predicted"/>
<evidence type="ECO:0000259" key="1">
    <source>
        <dbReference type="PROSITE" id="PS51819"/>
    </source>
</evidence>
<dbReference type="Pfam" id="PF22677">
    <property type="entry name" value="Ble-like_N"/>
    <property type="match status" value="1"/>
</dbReference>
<dbReference type="InterPro" id="IPR053863">
    <property type="entry name" value="Glyoxy/Ble-like_N"/>
</dbReference>
<dbReference type="PANTHER" id="PTHR33993:SF2">
    <property type="entry name" value="VOC DOMAIN-CONTAINING PROTEIN"/>
    <property type="match status" value="1"/>
</dbReference>
<sequence>MNKVSHFELPADDLTRARKFYSDVFGWTSNEVPEMEYTMVQTGPTDEQGLTQEPGFVNGGMLQREEGLTAPIITIEVPDIDAAAEQVEANGGQIIISRQRVGDMGYSSYFKDTEGNIIGLWQNVA</sequence>
<dbReference type="PROSITE" id="PS51819">
    <property type="entry name" value="VOC"/>
    <property type="match status" value="1"/>
</dbReference>
<dbReference type="PANTHER" id="PTHR33993">
    <property type="entry name" value="GLYOXALASE-RELATED"/>
    <property type="match status" value="1"/>
</dbReference>
<protein>
    <recommendedName>
        <fullName evidence="1">VOC domain-containing protein</fullName>
    </recommendedName>
</protein>
<evidence type="ECO:0000313" key="2">
    <source>
        <dbReference type="EMBL" id="KKK50540.1"/>
    </source>
</evidence>
<gene>
    <name evidence="2" type="ORF">LCGC14_3123990</name>
</gene>
<name>A0A0F8WQD2_9ZZZZ</name>
<dbReference type="SUPFAM" id="SSF54593">
    <property type="entry name" value="Glyoxalase/Bleomycin resistance protein/Dihydroxybiphenyl dioxygenase"/>
    <property type="match status" value="1"/>
</dbReference>
<dbReference type="AlphaFoldDB" id="A0A0F8WQD2"/>
<accession>A0A0F8WQD2</accession>
<dbReference type="InterPro" id="IPR037523">
    <property type="entry name" value="VOC_core"/>
</dbReference>
<dbReference type="EMBL" id="LAZR01067971">
    <property type="protein sequence ID" value="KKK50540.1"/>
    <property type="molecule type" value="Genomic_DNA"/>
</dbReference>
<dbReference type="InterPro" id="IPR029068">
    <property type="entry name" value="Glyas_Bleomycin-R_OHBP_Dase"/>
</dbReference>
<organism evidence="2">
    <name type="scientific">marine sediment metagenome</name>
    <dbReference type="NCBI Taxonomy" id="412755"/>
    <lineage>
        <taxon>unclassified sequences</taxon>
        <taxon>metagenomes</taxon>
        <taxon>ecological metagenomes</taxon>
    </lineage>
</organism>
<dbReference type="CDD" id="cd07247">
    <property type="entry name" value="SgaA_N_like"/>
    <property type="match status" value="1"/>
</dbReference>
<dbReference type="Gene3D" id="3.10.180.10">
    <property type="entry name" value="2,3-Dihydroxybiphenyl 1,2-Dioxygenase, domain 1"/>
    <property type="match status" value="1"/>
</dbReference>
<feature type="domain" description="VOC" evidence="1">
    <location>
        <begin position="3"/>
        <end position="123"/>
    </location>
</feature>
<comment type="caution">
    <text evidence="2">The sequence shown here is derived from an EMBL/GenBank/DDBJ whole genome shotgun (WGS) entry which is preliminary data.</text>
</comment>
<reference evidence="2" key="1">
    <citation type="journal article" date="2015" name="Nature">
        <title>Complex archaea that bridge the gap between prokaryotes and eukaryotes.</title>
        <authorList>
            <person name="Spang A."/>
            <person name="Saw J.H."/>
            <person name="Jorgensen S.L."/>
            <person name="Zaremba-Niedzwiedzka K."/>
            <person name="Martijn J."/>
            <person name="Lind A.E."/>
            <person name="van Eijk R."/>
            <person name="Schleper C."/>
            <person name="Guy L."/>
            <person name="Ettema T.J."/>
        </authorList>
    </citation>
    <scope>NUCLEOTIDE SEQUENCE</scope>
</reference>